<evidence type="ECO:0000259" key="3">
    <source>
        <dbReference type="PROSITE" id="PS50075"/>
    </source>
</evidence>
<dbReference type="Pfam" id="PF00501">
    <property type="entry name" value="AMP-binding"/>
    <property type="match status" value="1"/>
</dbReference>
<dbReference type="InterPro" id="IPR020806">
    <property type="entry name" value="PKS_PP-bd"/>
</dbReference>
<dbReference type="OrthoDB" id="429813at2759"/>
<protein>
    <recommendedName>
        <fullName evidence="3">Carrier domain-containing protein</fullName>
    </recommendedName>
</protein>
<dbReference type="PROSITE" id="PS00455">
    <property type="entry name" value="AMP_BINDING"/>
    <property type="match status" value="1"/>
</dbReference>
<evidence type="ECO:0000256" key="1">
    <source>
        <dbReference type="ARBA" id="ARBA00022450"/>
    </source>
</evidence>
<dbReference type="Gene3D" id="3.40.50.12780">
    <property type="entry name" value="N-terminal domain of ligase-like"/>
    <property type="match status" value="1"/>
</dbReference>
<dbReference type="SMART" id="SM00823">
    <property type="entry name" value="PKS_PP"/>
    <property type="match status" value="1"/>
</dbReference>
<dbReference type="HOGENOM" id="CLU_002220_3_2_1"/>
<sequence>MSSNPARPPLDGSIPVLPGFIDFHAQNNPERPWALLSAGPGLPVEAISFAEFSRAADRVAHKLRPNRSGPDNEVVAIFVNCDATLYLALLAGMMRAGIVPFPMSPRNPAPAIVDMLKRTSCHRIVCQPSMHSMLPDVQFELENENYTLQIDSLPELEEIFPALRGASSTDLCEPYPPSNRPFSMDDNFFYLHSSGSTGFPKPIPQRQADILHTCHAPIITDSMSRAVIWGGMALPTFHLMGICVQLYYPLVSGLPVCLFAPRAPASPVVPTPRNTIEAAMAAGCTGILTIPAFVEAWARLKDDVEYLKTMKIVVFGGGPLPSKTGDELTAEGVNLYPWYGGTEFGPHTKIFDKGDSSNPASDAKTRADWEWLSFSDRVTCRWVPEGDGTFELQFLTCVTHRPNVENLEDTRGYATNDLWKPHPSKKNLWRIIGRKDDVIVLGLGEKVVPIPQEGLIGSSRMVQGAVMFGRGKSQCGILVEPKKGHAVSRNGVNALPEFRNKLWPVVEEANRTAPAFAKIFKEMIIVTERGRPLPRTAKGTVIRKQALKAYENEINSFIRSPSSWTVPDIQTWLQEHASVLVNRRDVISPSQALFDQGFDSLHATFLRTRIINALRTDPQTNIFALHVSQNFVFEHPTLHDLAIAISILVEGDIQEEVKNS</sequence>
<dbReference type="AlphaFoldDB" id="K5VVB9"/>
<evidence type="ECO:0000313" key="5">
    <source>
        <dbReference type="Proteomes" id="UP000008370"/>
    </source>
</evidence>
<dbReference type="EMBL" id="JH930478">
    <property type="protein sequence ID" value="EKM50750.1"/>
    <property type="molecule type" value="Genomic_DNA"/>
</dbReference>
<dbReference type="SUPFAM" id="SSF47336">
    <property type="entry name" value="ACP-like"/>
    <property type="match status" value="1"/>
</dbReference>
<keyword evidence="1" id="KW-0596">Phosphopantetheine</keyword>
<dbReference type="KEGG" id="pco:PHACADRAFT_153004"/>
<dbReference type="STRING" id="650164.K5VVB9"/>
<proteinExistence type="predicted"/>
<dbReference type="InterPro" id="IPR020845">
    <property type="entry name" value="AMP-binding_CS"/>
</dbReference>
<dbReference type="PANTHER" id="PTHR43439">
    <property type="entry name" value="PHENYLACETATE-COENZYME A LIGASE"/>
    <property type="match status" value="1"/>
</dbReference>
<dbReference type="InterPro" id="IPR000873">
    <property type="entry name" value="AMP-dep_synth/lig_dom"/>
</dbReference>
<dbReference type="InterPro" id="IPR009081">
    <property type="entry name" value="PP-bd_ACP"/>
</dbReference>
<dbReference type="PANTHER" id="PTHR43439:SF2">
    <property type="entry name" value="ENZYME, PUTATIVE (JCVI)-RELATED"/>
    <property type="match status" value="1"/>
</dbReference>
<evidence type="ECO:0000313" key="4">
    <source>
        <dbReference type="EMBL" id="EKM50750.1"/>
    </source>
</evidence>
<keyword evidence="5" id="KW-1185">Reference proteome</keyword>
<dbReference type="GeneID" id="18908929"/>
<feature type="domain" description="Carrier" evidence="3">
    <location>
        <begin position="563"/>
        <end position="649"/>
    </location>
</feature>
<dbReference type="PROSITE" id="PS50075">
    <property type="entry name" value="CARRIER"/>
    <property type="match status" value="1"/>
</dbReference>
<evidence type="ECO:0000256" key="2">
    <source>
        <dbReference type="ARBA" id="ARBA00022553"/>
    </source>
</evidence>
<dbReference type="SUPFAM" id="SSF56801">
    <property type="entry name" value="Acetyl-CoA synthetase-like"/>
    <property type="match status" value="1"/>
</dbReference>
<dbReference type="Proteomes" id="UP000008370">
    <property type="component" value="Unassembled WGS sequence"/>
</dbReference>
<dbReference type="RefSeq" id="XP_007401013.1">
    <property type="nucleotide sequence ID" value="XM_007400951.1"/>
</dbReference>
<accession>K5VVB9</accession>
<dbReference type="InterPro" id="IPR042099">
    <property type="entry name" value="ANL_N_sf"/>
</dbReference>
<dbReference type="GO" id="GO:0031177">
    <property type="term" value="F:phosphopantetheine binding"/>
    <property type="evidence" value="ECO:0007669"/>
    <property type="project" value="InterPro"/>
</dbReference>
<dbReference type="Gene3D" id="1.10.1200.10">
    <property type="entry name" value="ACP-like"/>
    <property type="match status" value="1"/>
</dbReference>
<dbReference type="Pfam" id="PF23562">
    <property type="entry name" value="AMP-binding_C_3"/>
    <property type="match status" value="1"/>
</dbReference>
<organism evidence="4 5">
    <name type="scientific">Phanerochaete carnosa (strain HHB-10118-sp)</name>
    <name type="common">White-rot fungus</name>
    <name type="synonym">Peniophora carnosa</name>
    <dbReference type="NCBI Taxonomy" id="650164"/>
    <lineage>
        <taxon>Eukaryota</taxon>
        <taxon>Fungi</taxon>
        <taxon>Dikarya</taxon>
        <taxon>Basidiomycota</taxon>
        <taxon>Agaricomycotina</taxon>
        <taxon>Agaricomycetes</taxon>
        <taxon>Polyporales</taxon>
        <taxon>Phanerochaetaceae</taxon>
        <taxon>Phanerochaete</taxon>
    </lineage>
</organism>
<reference evidence="4 5" key="1">
    <citation type="journal article" date="2012" name="BMC Genomics">
        <title>Comparative genomics of the white-rot fungi, Phanerochaete carnosa and P. chrysosporium, to elucidate the genetic basis of the distinct wood types they colonize.</title>
        <authorList>
            <person name="Suzuki H."/>
            <person name="MacDonald J."/>
            <person name="Syed K."/>
            <person name="Salamov A."/>
            <person name="Hori C."/>
            <person name="Aerts A."/>
            <person name="Henrissat B."/>
            <person name="Wiebenga A."/>
            <person name="vanKuyk P.A."/>
            <person name="Barry K."/>
            <person name="Lindquist E."/>
            <person name="LaButti K."/>
            <person name="Lapidus A."/>
            <person name="Lucas S."/>
            <person name="Coutinho P."/>
            <person name="Gong Y."/>
            <person name="Samejima M."/>
            <person name="Mahadevan R."/>
            <person name="Abou-Zaid M."/>
            <person name="de Vries R.P."/>
            <person name="Igarashi K."/>
            <person name="Yadav J.S."/>
            <person name="Grigoriev I.V."/>
            <person name="Master E.R."/>
        </authorList>
    </citation>
    <scope>NUCLEOTIDE SEQUENCE [LARGE SCALE GENOMIC DNA]</scope>
    <source>
        <strain evidence="4 5">HHB-10118-sp</strain>
    </source>
</reference>
<gene>
    <name evidence="4" type="ORF">PHACADRAFT_153004</name>
</gene>
<name>K5VVB9_PHACS</name>
<dbReference type="InParanoid" id="K5VVB9"/>
<keyword evidence="2" id="KW-0597">Phosphoprotein</keyword>
<dbReference type="InterPro" id="IPR051414">
    <property type="entry name" value="Adenylate-forming_Reductase"/>
</dbReference>
<dbReference type="InterPro" id="IPR036736">
    <property type="entry name" value="ACP-like_sf"/>
</dbReference>